<evidence type="ECO:0008006" key="16">
    <source>
        <dbReference type="Google" id="ProtNLM"/>
    </source>
</evidence>
<keyword evidence="4" id="KW-0862">Zinc</keyword>
<dbReference type="Gene3D" id="3.30.890.10">
    <property type="entry name" value="Methyl-cpg-binding Protein 2, Chain A"/>
    <property type="match status" value="3"/>
</dbReference>
<feature type="region of interest" description="Disordered" evidence="11">
    <location>
        <begin position="258"/>
        <end position="278"/>
    </location>
</feature>
<dbReference type="InterPro" id="IPR013083">
    <property type="entry name" value="Znf_RING/FYVE/PHD"/>
</dbReference>
<dbReference type="GO" id="GO:0003682">
    <property type="term" value="F:chromatin binding"/>
    <property type="evidence" value="ECO:0007669"/>
    <property type="project" value="TreeGrafter"/>
</dbReference>
<proteinExistence type="predicted"/>
<sequence length="902" mass="93438">MKAPYVPGAVRADAPVGFQALGPAARVDDGAERGPRLACHSKAESEALESLRVFLASKGKELPKGFVARVRTRQAGISQGTADVYFYTAEGTRFRSRSQVARFLGVDAPGPAPRQPKVPRALAGLAPANAWTTPGAAVPKMASRESVAQVEQQLMARLREMVEGAGACLEPGWGVEVKQRSTGTRAGSADAYYTSPCGDIFRSRAAVARALGLAVEAGSEGERDPMSPRIDVNMAEEDVAAMLLGMAAPAPKRLRLRSTHTGAEGGGGTAAAGQAAARTTDSAGVSVPIMPAVTWGATAEGKPAAANEEPGVGACAKPLGVRLHISAASGSAAQPGAVLQGRAGRGGGAGEGGEAECQARAGDWRLRLQQAVARAGGVLGGEWSVDAKIRQSGSSKGAADVYFRNSATGRCFRSIAAAEAARPRRAGAEGRMDYLTLNRLADLQYAISSEDTSRGRSGVRKGAAAGEPPGATAGLSGSKPSPAKPKAGVGAGPGRSRLGPRAKGKAAAGEDAEKSPYAKLVNRVRSQLSRIRQEETFLEAYENEGWRGANRERVRPAAELERARLQIEKCKLIMREALKACQEAGGDAVIPAEVYDANGELDEEHIFCAKCRIGQCFEGNDIVLCDGGCSRAYHERCVVPRLHAAELSEEDGWLCPACDAKADILNLINDFFGFEYEQEAPWHAVFAEPPTSPRARPTSASAAPLTFDSLADLMACADLPNSDSADSSFRTSDGDNPCEVEGPAAGARRPASGGKAGSGSGSDANSGSDAGSLEPEELDAALSGDDAPLPQRRKAAAPAAAAAMPAASASPASLPARAGGRGDATAAESNPNPSRSETAAELDEPPAELMAGKRRRGAVDYRALNEQLFGGGMYESYAGEVNDEDFIEPGAKRVRMGSRGAL</sequence>
<dbReference type="EMBL" id="JALJOU010000001">
    <property type="protein sequence ID" value="KAK9846396.1"/>
    <property type="molecule type" value="Genomic_DNA"/>
</dbReference>
<dbReference type="PROSITE" id="PS50016">
    <property type="entry name" value="ZF_PHD_2"/>
    <property type="match status" value="1"/>
</dbReference>
<dbReference type="Pfam" id="PF00628">
    <property type="entry name" value="PHD"/>
    <property type="match status" value="1"/>
</dbReference>
<keyword evidence="5" id="KW-0805">Transcription regulation</keyword>
<dbReference type="Gene3D" id="3.30.40.10">
    <property type="entry name" value="Zinc/RING finger domain, C3HC4 (zinc finger)"/>
    <property type="match status" value="1"/>
</dbReference>
<dbReference type="PROSITE" id="PS50982">
    <property type="entry name" value="MBD"/>
    <property type="match status" value="2"/>
</dbReference>
<evidence type="ECO:0000256" key="5">
    <source>
        <dbReference type="ARBA" id="ARBA00023015"/>
    </source>
</evidence>
<dbReference type="GO" id="GO:0008270">
    <property type="term" value="F:zinc ion binding"/>
    <property type="evidence" value="ECO:0007669"/>
    <property type="project" value="UniProtKB-KW"/>
</dbReference>
<keyword evidence="2" id="KW-0479">Metal-binding</keyword>
<feature type="compositionally biased region" description="Low complexity" evidence="11">
    <location>
        <begin position="462"/>
        <end position="488"/>
    </location>
</feature>
<evidence type="ECO:0000259" key="13">
    <source>
        <dbReference type="PROSITE" id="PS50982"/>
    </source>
</evidence>
<dbReference type="SMART" id="SM00391">
    <property type="entry name" value="MBD"/>
    <property type="match status" value="2"/>
</dbReference>
<feature type="domain" description="PHD-type" evidence="12">
    <location>
        <begin position="605"/>
        <end position="661"/>
    </location>
</feature>
<feature type="compositionally biased region" description="Low complexity" evidence="11">
    <location>
        <begin position="742"/>
        <end position="753"/>
    </location>
</feature>
<feature type="compositionally biased region" description="Polar residues" evidence="11">
    <location>
        <begin position="828"/>
        <end position="837"/>
    </location>
</feature>
<dbReference type="SUPFAM" id="SSF54171">
    <property type="entry name" value="DNA-binding domain"/>
    <property type="match status" value="2"/>
</dbReference>
<dbReference type="InterPro" id="IPR019787">
    <property type="entry name" value="Znf_PHD-finger"/>
</dbReference>
<protein>
    <recommendedName>
        <fullName evidence="16">PHD-type domain-containing protein</fullName>
    </recommendedName>
</protein>
<dbReference type="SUPFAM" id="SSF57903">
    <property type="entry name" value="FYVE/PHD zinc finger"/>
    <property type="match status" value="1"/>
</dbReference>
<evidence type="ECO:0000256" key="10">
    <source>
        <dbReference type="PROSITE-ProRule" id="PRU00146"/>
    </source>
</evidence>
<evidence type="ECO:0000256" key="3">
    <source>
        <dbReference type="ARBA" id="ARBA00022771"/>
    </source>
</evidence>
<dbReference type="GO" id="GO:0005634">
    <property type="term" value="C:nucleus"/>
    <property type="evidence" value="ECO:0007669"/>
    <property type="project" value="UniProtKB-SubCell"/>
</dbReference>
<evidence type="ECO:0000256" key="1">
    <source>
        <dbReference type="ARBA" id="ARBA00004123"/>
    </source>
</evidence>
<name>A0AAW1SJP7_9CHLO</name>
<dbReference type="GO" id="GO:0045814">
    <property type="term" value="P:negative regulation of gene expression, epigenetic"/>
    <property type="evidence" value="ECO:0007669"/>
    <property type="project" value="TreeGrafter"/>
</dbReference>
<reference evidence="14 15" key="1">
    <citation type="journal article" date="2024" name="Nat. Commun.">
        <title>Phylogenomics reveals the evolutionary origins of lichenization in chlorophyte algae.</title>
        <authorList>
            <person name="Puginier C."/>
            <person name="Libourel C."/>
            <person name="Otte J."/>
            <person name="Skaloud P."/>
            <person name="Haon M."/>
            <person name="Grisel S."/>
            <person name="Petersen M."/>
            <person name="Berrin J.G."/>
            <person name="Delaux P.M."/>
            <person name="Dal Grande F."/>
            <person name="Keller J."/>
        </authorList>
    </citation>
    <scope>NUCLEOTIDE SEQUENCE [LARGE SCALE GENOMIC DNA]</scope>
    <source>
        <strain evidence="14 15">SAG 245.80</strain>
    </source>
</reference>
<dbReference type="CDD" id="cd15504">
    <property type="entry name" value="PHD_PRHA_like"/>
    <property type="match status" value="1"/>
</dbReference>
<dbReference type="InterPro" id="IPR001965">
    <property type="entry name" value="Znf_PHD"/>
</dbReference>
<dbReference type="InterPro" id="IPR001739">
    <property type="entry name" value="Methyl_CpG_DNA-bd"/>
</dbReference>
<keyword evidence="3 10" id="KW-0863">Zinc-finger</keyword>
<dbReference type="GO" id="GO:0003677">
    <property type="term" value="F:DNA binding"/>
    <property type="evidence" value="ECO:0007669"/>
    <property type="project" value="UniProtKB-KW"/>
</dbReference>
<keyword evidence="15" id="KW-1185">Reference proteome</keyword>
<feature type="compositionally biased region" description="Low complexity" evidence="11">
    <location>
        <begin position="761"/>
        <end position="772"/>
    </location>
</feature>
<keyword evidence="9" id="KW-0539">Nucleus</keyword>
<dbReference type="PANTHER" id="PTHR12628:SF10">
    <property type="entry name" value="HOMEOBOX DOMAIN-CONTAINING PROTEIN"/>
    <property type="match status" value="1"/>
</dbReference>
<evidence type="ECO:0000256" key="4">
    <source>
        <dbReference type="ARBA" id="ARBA00022833"/>
    </source>
</evidence>
<dbReference type="Pfam" id="PF01429">
    <property type="entry name" value="MBD"/>
    <property type="match status" value="2"/>
</dbReference>
<dbReference type="AlphaFoldDB" id="A0AAW1SJP7"/>
<evidence type="ECO:0000313" key="14">
    <source>
        <dbReference type="EMBL" id="KAK9846396.1"/>
    </source>
</evidence>
<dbReference type="InterPro" id="IPR016177">
    <property type="entry name" value="DNA-bd_dom_sf"/>
</dbReference>
<dbReference type="InterPro" id="IPR019786">
    <property type="entry name" value="Zinc_finger_PHD-type_CS"/>
</dbReference>
<organism evidence="14 15">
    <name type="scientific">Elliptochloris bilobata</name>
    <dbReference type="NCBI Taxonomy" id="381761"/>
    <lineage>
        <taxon>Eukaryota</taxon>
        <taxon>Viridiplantae</taxon>
        <taxon>Chlorophyta</taxon>
        <taxon>core chlorophytes</taxon>
        <taxon>Trebouxiophyceae</taxon>
        <taxon>Trebouxiophyceae incertae sedis</taxon>
        <taxon>Elliptochloris clade</taxon>
        <taxon>Elliptochloris</taxon>
    </lineage>
</organism>
<keyword evidence="7" id="KW-0371">Homeobox</keyword>
<evidence type="ECO:0000256" key="7">
    <source>
        <dbReference type="ARBA" id="ARBA00023155"/>
    </source>
</evidence>
<evidence type="ECO:0000313" key="15">
    <source>
        <dbReference type="Proteomes" id="UP001445335"/>
    </source>
</evidence>
<dbReference type="PROSITE" id="PS01359">
    <property type="entry name" value="ZF_PHD_1"/>
    <property type="match status" value="1"/>
</dbReference>
<dbReference type="PANTHER" id="PTHR12628">
    <property type="entry name" value="POLYCOMB-LIKE TRANSCRIPTION FACTOR"/>
    <property type="match status" value="1"/>
</dbReference>
<feature type="domain" description="MBD" evidence="13">
    <location>
        <begin position="159"/>
        <end position="237"/>
    </location>
</feature>
<evidence type="ECO:0000256" key="9">
    <source>
        <dbReference type="ARBA" id="ARBA00023242"/>
    </source>
</evidence>
<feature type="region of interest" description="Disordered" evidence="11">
    <location>
        <begin position="451"/>
        <end position="514"/>
    </location>
</feature>
<evidence type="ECO:0000256" key="11">
    <source>
        <dbReference type="SAM" id="MobiDB-lite"/>
    </source>
</evidence>
<comment type="subcellular location">
    <subcellularLocation>
        <location evidence="1">Nucleus</location>
    </subcellularLocation>
</comment>
<feature type="domain" description="MBD" evidence="13">
    <location>
        <begin position="52"/>
        <end position="119"/>
    </location>
</feature>
<feature type="compositionally biased region" description="Polar residues" evidence="11">
    <location>
        <begin position="722"/>
        <end position="731"/>
    </location>
</feature>
<gene>
    <name evidence="14" type="ORF">WJX81_002962</name>
</gene>
<dbReference type="Proteomes" id="UP001445335">
    <property type="component" value="Unassembled WGS sequence"/>
</dbReference>
<dbReference type="InterPro" id="IPR045876">
    <property type="entry name" value="PRHA-like_PHD-finger"/>
</dbReference>
<dbReference type="InterPro" id="IPR011011">
    <property type="entry name" value="Znf_FYVE_PHD"/>
</dbReference>
<evidence type="ECO:0000259" key="12">
    <source>
        <dbReference type="PROSITE" id="PS50016"/>
    </source>
</evidence>
<feature type="compositionally biased region" description="Low complexity" evidence="11">
    <location>
        <begin position="796"/>
        <end position="827"/>
    </location>
</feature>
<dbReference type="SMART" id="SM00249">
    <property type="entry name" value="PHD"/>
    <property type="match status" value="1"/>
</dbReference>
<feature type="region of interest" description="Disordered" evidence="11">
    <location>
        <begin position="722"/>
        <end position="845"/>
    </location>
</feature>
<evidence type="ECO:0000256" key="8">
    <source>
        <dbReference type="ARBA" id="ARBA00023163"/>
    </source>
</evidence>
<keyword evidence="6" id="KW-0238">DNA-binding</keyword>
<evidence type="ECO:0000256" key="6">
    <source>
        <dbReference type="ARBA" id="ARBA00023125"/>
    </source>
</evidence>
<comment type="caution">
    <text evidence="14">The sequence shown here is derived from an EMBL/GenBank/DDBJ whole genome shotgun (WGS) entry which is preliminary data.</text>
</comment>
<evidence type="ECO:0000256" key="2">
    <source>
        <dbReference type="ARBA" id="ARBA00022723"/>
    </source>
</evidence>
<accession>A0AAW1SJP7</accession>
<keyword evidence="8" id="KW-0804">Transcription</keyword>